<dbReference type="EMBL" id="LXQA010765782">
    <property type="protein sequence ID" value="MCI69946.1"/>
    <property type="molecule type" value="Genomic_DNA"/>
</dbReference>
<dbReference type="Proteomes" id="UP000265520">
    <property type="component" value="Unassembled WGS sequence"/>
</dbReference>
<dbReference type="AlphaFoldDB" id="A0A392UBZ5"/>
<protein>
    <submittedName>
        <fullName evidence="1">Uncharacterized protein</fullName>
    </submittedName>
</protein>
<reference evidence="1 2" key="1">
    <citation type="journal article" date="2018" name="Front. Plant Sci.">
        <title>Red Clover (Trifolium pratense) and Zigzag Clover (T. medium) - A Picture of Genomic Similarities and Differences.</title>
        <authorList>
            <person name="Dluhosova J."/>
            <person name="Istvanek J."/>
            <person name="Nedelnik J."/>
            <person name="Repkova J."/>
        </authorList>
    </citation>
    <scope>NUCLEOTIDE SEQUENCE [LARGE SCALE GENOMIC DNA]</scope>
    <source>
        <strain evidence="2">cv. 10/8</strain>
        <tissue evidence="1">Leaf</tissue>
    </source>
</reference>
<evidence type="ECO:0000313" key="2">
    <source>
        <dbReference type="Proteomes" id="UP000265520"/>
    </source>
</evidence>
<comment type="caution">
    <text evidence="1">The sequence shown here is derived from an EMBL/GenBank/DDBJ whole genome shotgun (WGS) entry which is preliminary data.</text>
</comment>
<organism evidence="1 2">
    <name type="scientific">Trifolium medium</name>
    <dbReference type="NCBI Taxonomy" id="97028"/>
    <lineage>
        <taxon>Eukaryota</taxon>
        <taxon>Viridiplantae</taxon>
        <taxon>Streptophyta</taxon>
        <taxon>Embryophyta</taxon>
        <taxon>Tracheophyta</taxon>
        <taxon>Spermatophyta</taxon>
        <taxon>Magnoliopsida</taxon>
        <taxon>eudicotyledons</taxon>
        <taxon>Gunneridae</taxon>
        <taxon>Pentapetalae</taxon>
        <taxon>rosids</taxon>
        <taxon>fabids</taxon>
        <taxon>Fabales</taxon>
        <taxon>Fabaceae</taxon>
        <taxon>Papilionoideae</taxon>
        <taxon>50 kb inversion clade</taxon>
        <taxon>NPAAA clade</taxon>
        <taxon>Hologalegina</taxon>
        <taxon>IRL clade</taxon>
        <taxon>Trifolieae</taxon>
        <taxon>Trifolium</taxon>
    </lineage>
</organism>
<name>A0A392UBZ5_9FABA</name>
<sequence>MRTMVKYFSNSSPIPA</sequence>
<keyword evidence="2" id="KW-1185">Reference proteome</keyword>
<accession>A0A392UBZ5</accession>
<evidence type="ECO:0000313" key="1">
    <source>
        <dbReference type="EMBL" id="MCI69946.1"/>
    </source>
</evidence>
<proteinExistence type="predicted"/>
<feature type="non-terminal residue" evidence="1">
    <location>
        <position position="16"/>
    </location>
</feature>